<evidence type="ECO:0000256" key="1">
    <source>
        <dbReference type="SAM" id="MobiDB-lite"/>
    </source>
</evidence>
<protein>
    <submittedName>
        <fullName evidence="2">Uncharacterized protein</fullName>
    </submittedName>
</protein>
<dbReference type="RefSeq" id="WP_181750136.1">
    <property type="nucleotide sequence ID" value="NZ_JACEIQ010000001.1"/>
</dbReference>
<keyword evidence="3" id="KW-1185">Reference proteome</keyword>
<dbReference type="Proteomes" id="UP000535491">
    <property type="component" value="Unassembled WGS sequence"/>
</dbReference>
<gene>
    <name evidence="2" type="ORF">H1191_01100</name>
</gene>
<sequence>MHSYFYQQAPKYPGWGGYWAYPFPMNGSYTSVPYSPMVTGSCSGGYPQTHYFPYTYPWTMPGPSGAPWMIPQAAFSGSISMMPPKMSPYQPDQEQYHPVWDSPQSPQSPWLRAYNQQAEEEN</sequence>
<feature type="region of interest" description="Disordered" evidence="1">
    <location>
        <begin position="84"/>
        <end position="122"/>
    </location>
</feature>
<dbReference type="AlphaFoldDB" id="A0A7W1WMZ9"/>
<name>A0A7W1WMZ9_9BACL</name>
<dbReference type="EMBL" id="JACEIQ010000001">
    <property type="protein sequence ID" value="MBA4492910.1"/>
    <property type="molecule type" value="Genomic_DNA"/>
</dbReference>
<accession>A0A7W1WMZ9</accession>
<reference evidence="2 3" key="1">
    <citation type="submission" date="2020-07" db="EMBL/GenBank/DDBJ databases">
        <authorList>
            <person name="Feng H."/>
        </authorList>
    </citation>
    <scope>NUCLEOTIDE SEQUENCE [LARGE SCALE GENOMIC DNA]</scope>
    <source>
        <strain evidence="3">s-10</strain>
    </source>
</reference>
<proteinExistence type="predicted"/>
<comment type="caution">
    <text evidence="2">The sequence shown here is derived from an EMBL/GenBank/DDBJ whole genome shotgun (WGS) entry which is preliminary data.</text>
</comment>
<organism evidence="2 3">
    <name type="scientific">Paenactinomyces guangxiensis</name>
    <dbReference type="NCBI Taxonomy" id="1490290"/>
    <lineage>
        <taxon>Bacteria</taxon>
        <taxon>Bacillati</taxon>
        <taxon>Bacillota</taxon>
        <taxon>Bacilli</taxon>
        <taxon>Bacillales</taxon>
        <taxon>Thermoactinomycetaceae</taxon>
        <taxon>Paenactinomyces</taxon>
    </lineage>
</organism>
<evidence type="ECO:0000313" key="3">
    <source>
        <dbReference type="Proteomes" id="UP000535491"/>
    </source>
</evidence>
<evidence type="ECO:0000313" key="2">
    <source>
        <dbReference type="EMBL" id="MBA4492910.1"/>
    </source>
</evidence>